<comment type="caution">
    <text evidence="2">The sequence shown here is derived from an EMBL/GenBank/DDBJ whole genome shotgun (WGS) entry which is preliminary data.</text>
</comment>
<reference evidence="2 3" key="1">
    <citation type="submission" date="2024-08" db="EMBL/GenBank/DDBJ databases">
        <title>Mycobacterium servetensis sp. nov., a novel rapid-growing mycobacterial species recovered from a human patient in Zaragoza, Spain.</title>
        <authorList>
            <person name="Tristancho-Baro A.I."/>
            <person name="Buenestado-Serrano S."/>
            <person name="Garcia De Viedma D."/>
            <person name="Milagro-Beamonte A."/>
            <person name="Burillo N."/>
            <person name="Sanz S."/>
            <person name="Lopez-Calleja A.I."/>
            <person name="Penas-Utrilla D."/>
            <person name="Guardingo M."/>
            <person name="Garcia M.J."/>
            <person name="Vinuelas-Bayon J."/>
        </authorList>
    </citation>
    <scope>NUCLEOTIDE SEQUENCE [LARGE SCALE GENOMIC DNA]</scope>
    <source>
        <strain evidence="3">HUMS_12744610</strain>
    </source>
</reference>
<name>A0ABV4C175_9MYCO</name>
<accession>A0ABV4C175</accession>
<sequence>MNDAEIHPSPPDVRAHLAEEITLDLGGSLNLRRSALRLITLIEARLADWAMVVMPDGRTGELVAVGAADSGGVVLRRATLEGLPLGRILHTGRTEQLVGSELSGLVPIQPFHASAMDLTPAEVLGLGLTARGGTFGALVLLRRANAGFATTSRSPNSSPAAPRWLWTRPGCMRTRPGSRRCCSRTCGDRACPRSRVSAWPPATAPRPNTSTWAAISTRSAVATTTGSSPSATCAARAWKRRR</sequence>
<gene>
    <name evidence="2" type="ORF">AB8998_15385</name>
</gene>
<protein>
    <recommendedName>
        <fullName evidence="4">GAF domain-containing protein</fullName>
    </recommendedName>
</protein>
<dbReference type="Proteomes" id="UP001564760">
    <property type="component" value="Unassembled WGS sequence"/>
</dbReference>
<feature type="region of interest" description="Disordered" evidence="1">
    <location>
        <begin position="220"/>
        <end position="242"/>
    </location>
</feature>
<evidence type="ECO:0000313" key="2">
    <source>
        <dbReference type="EMBL" id="MEY8016279.1"/>
    </source>
</evidence>
<proteinExistence type="predicted"/>
<dbReference type="EMBL" id="JBGEDP010000001">
    <property type="protein sequence ID" value="MEY8016279.1"/>
    <property type="molecule type" value="Genomic_DNA"/>
</dbReference>
<organism evidence="2 3">
    <name type="scientific">Mycobacterium servetii</name>
    <dbReference type="NCBI Taxonomy" id="3237418"/>
    <lineage>
        <taxon>Bacteria</taxon>
        <taxon>Bacillati</taxon>
        <taxon>Actinomycetota</taxon>
        <taxon>Actinomycetes</taxon>
        <taxon>Mycobacteriales</taxon>
        <taxon>Mycobacteriaceae</taxon>
        <taxon>Mycobacterium</taxon>
    </lineage>
</organism>
<dbReference type="RefSeq" id="WP_369738668.1">
    <property type="nucleotide sequence ID" value="NZ_JBGEDP010000001.1"/>
</dbReference>
<evidence type="ECO:0000256" key="1">
    <source>
        <dbReference type="SAM" id="MobiDB-lite"/>
    </source>
</evidence>
<evidence type="ECO:0008006" key="4">
    <source>
        <dbReference type="Google" id="ProtNLM"/>
    </source>
</evidence>
<feature type="compositionally biased region" description="Polar residues" evidence="1">
    <location>
        <begin position="220"/>
        <end position="231"/>
    </location>
</feature>
<keyword evidence="3" id="KW-1185">Reference proteome</keyword>
<evidence type="ECO:0000313" key="3">
    <source>
        <dbReference type="Proteomes" id="UP001564760"/>
    </source>
</evidence>